<evidence type="ECO:0000313" key="2">
    <source>
        <dbReference type="EMBL" id="XBO40999.1"/>
    </source>
</evidence>
<dbReference type="NCBIfam" id="TIGR01789">
    <property type="entry name" value="lycopene_cycl"/>
    <property type="match status" value="1"/>
</dbReference>
<dbReference type="InterPro" id="IPR008461">
    <property type="entry name" value="CrtY"/>
</dbReference>
<dbReference type="InterPro" id="IPR036188">
    <property type="entry name" value="FAD/NAD-bd_sf"/>
</dbReference>
<proteinExistence type="inferred from homology"/>
<dbReference type="EC" id="5.5.1.19" evidence="2"/>
<gene>
    <name evidence="2" type="primary">crtY</name>
    <name evidence="2" type="ORF">ABEG18_09640</name>
</gene>
<dbReference type="EMBL" id="CP157484">
    <property type="protein sequence ID" value="XBO40999.1"/>
    <property type="molecule type" value="Genomic_DNA"/>
</dbReference>
<dbReference type="GO" id="GO:0016117">
    <property type="term" value="P:carotenoid biosynthetic process"/>
    <property type="evidence" value="ECO:0007669"/>
    <property type="project" value="InterPro"/>
</dbReference>
<dbReference type="GO" id="GO:0016705">
    <property type="term" value="F:oxidoreductase activity, acting on paired donors, with incorporation or reduction of molecular oxygen"/>
    <property type="evidence" value="ECO:0007669"/>
    <property type="project" value="InterPro"/>
</dbReference>
<name>A0AAU7JLK3_9HYPH</name>
<protein>
    <submittedName>
        <fullName evidence="2">Lycopene beta-cyclase CrtY</fullName>
        <ecNumber evidence="2">5.5.1.19</ecNumber>
    </submittedName>
</protein>
<dbReference type="Pfam" id="PF05834">
    <property type="entry name" value="Lycopene_cycl"/>
    <property type="match status" value="1"/>
</dbReference>
<dbReference type="GO" id="GO:0045436">
    <property type="term" value="F:lycopene beta cyclase activity"/>
    <property type="evidence" value="ECO:0007669"/>
    <property type="project" value="InterPro"/>
</dbReference>
<comment type="similarity">
    <text evidence="1">Belongs to the lycopene cyclase family.</text>
</comment>
<accession>A0AAU7JLK3</accession>
<evidence type="ECO:0000256" key="1">
    <source>
        <dbReference type="ARBA" id="ARBA00006599"/>
    </source>
</evidence>
<reference evidence="2" key="1">
    <citation type="submission" date="2024-05" db="EMBL/GenBank/DDBJ databases">
        <authorList>
            <person name="Kim S."/>
            <person name="Heo J."/>
            <person name="Choi H."/>
            <person name="Choi Y."/>
            <person name="Kwon S.-W."/>
            <person name="Kim Y."/>
        </authorList>
    </citation>
    <scope>NUCLEOTIDE SEQUENCE</scope>
    <source>
        <strain evidence="2">KACC 23698</strain>
    </source>
</reference>
<dbReference type="Gene3D" id="3.50.50.60">
    <property type="entry name" value="FAD/NAD(P)-binding domain"/>
    <property type="match status" value="1"/>
</dbReference>
<dbReference type="NCBIfam" id="TIGR01790">
    <property type="entry name" value="carotene-cycl"/>
    <property type="match status" value="1"/>
</dbReference>
<keyword evidence="2" id="KW-0413">Isomerase</keyword>
<dbReference type="RefSeq" id="WP_406857852.1">
    <property type="nucleotide sequence ID" value="NZ_CP157484.1"/>
</dbReference>
<dbReference type="AlphaFoldDB" id="A0AAU7JLK3"/>
<dbReference type="InterPro" id="IPR010108">
    <property type="entry name" value="Lycopene_cyclase_b/e"/>
</dbReference>
<organism evidence="2">
    <name type="scientific">Alsobacter sp. KACC 23698</name>
    <dbReference type="NCBI Taxonomy" id="3149229"/>
    <lineage>
        <taxon>Bacteria</taxon>
        <taxon>Pseudomonadati</taxon>
        <taxon>Pseudomonadota</taxon>
        <taxon>Alphaproteobacteria</taxon>
        <taxon>Hyphomicrobiales</taxon>
        <taxon>Alsobacteraceae</taxon>
        <taxon>Alsobacter</taxon>
    </lineage>
</organism>
<dbReference type="SUPFAM" id="SSF51905">
    <property type="entry name" value="FAD/NAD(P)-binding domain"/>
    <property type="match status" value="1"/>
</dbReference>
<sequence length="390" mass="42919">MRVDVAFAGAGLANGLIAYRLAQLRPELSLLLLERDLEIGGQHTWSFHGGDVSPEAMAWLEPFVAHRWSGQEVRFPGRTRFLSAGYCTITADSFRAEMNRALGASIRTGVGVARLEATGLALEDGRSIEAGAVLDGRGAASSPHLRLGFQKFVGLEVQTETPHGRTAPLIMDATVAQEDGYRFVYVLPLAADRLLIEDTYYSDADRLDREPIRARIRDYAAAQGWRIARVLREETGVLPLLMAGDIDKFLAAGPPGVARTGLAGAFCHPVTGYSLPDAVRLAELIAALPRHDGGAVSRAVAAHARRRWREQRFLRLLARLLFLAASPDRRWRVLKRFYGLPEPLIDRFYAGRSTFLDKVRTLSGKPPVPIGMALRVLREAPVLRAERINA</sequence>